<sequence length="145" mass="16080">MGVGGWVGAAIGPLILSSRLRDLSNGESIFQETDVAPSRDLEVFKYIVNICRDLKTRDHLLGAENGGCREWWMPRIVDGRIYTLARASYKRSNLGGLLPRWEYRWTDTTAEGNITGSPKRLAFPLGALLSISGAREFVSESPLIL</sequence>
<evidence type="ECO:0000313" key="1">
    <source>
        <dbReference type="EMBL" id="TGO34841.1"/>
    </source>
</evidence>
<evidence type="ECO:0000313" key="2">
    <source>
        <dbReference type="Proteomes" id="UP000297814"/>
    </source>
</evidence>
<accession>A0A4Z1GK60</accession>
<comment type="caution">
    <text evidence="1">The sequence shown here is derived from an EMBL/GenBank/DDBJ whole genome shotgun (WGS) entry which is preliminary data.</text>
</comment>
<organism evidence="1 2">
    <name type="scientific">Botrytis hyacinthi</name>
    <dbReference type="NCBI Taxonomy" id="278943"/>
    <lineage>
        <taxon>Eukaryota</taxon>
        <taxon>Fungi</taxon>
        <taxon>Dikarya</taxon>
        <taxon>Ascomycota</taxon>
        <taxon>Pezizomycotina</taxon>
        <taxon>Leotiomycetes</taxon>
        <taxon>Helotiales</taxon>
        <taxon>Sclerotiniaceae</taxon>
        <taxon>Botrytis</taxon>
    </lineage>
</organism>
<gene>
    <name evidence="1" type="ORF">BHYA_0180g00180</name>
</gene>
<dbReference type="Proteomes" id="UP000297814">
    <property type="component" value="Unassembled WGS sequence"/>
</dbReference>
<dbReference type="AlphaFoldDB" id="A0A4Z1GK60"/>
<keyword evidence="2" id="KW-1185">Reference proteome</keyword>
<proteinExistence type="predicted"/>
<dbReference type="EMBL" id="PQXK01000180">
    <property type="protein sequence ID" value="TGO34841.1"/>
    <property type="molecule type" value="Genomic_DNA"/>
</dbReference>
<name>A0A4Z1GK60_9HELO</name>
<reference evidence="1 2" key="1">
    <citation type="submission" date="2017-12" db="EMBL/GenBank/DDBJ databases">
        <title>Comparative genomics of Botrytis spp.</title>
        <authorList>
            <person name="Valero-Jimenez C.A."/>
            <person name="Tapia P."/>
            <person name="Veloso J."/>
            <person name="Silva-Moreno E."/>
            <person name="Staats M."/>
            <person name="Valdes J.H."/>
            <person name="Van Kan J.A.L."/>
        </authorList>
    </citation>
    <scope>NUCLEOTIDE SEQUENCE [LARGE SCALE GENOMIC DNA]</scope>
    <source>
        <strain evidence="1 2">Bh0001</strain>
    </source>
</reference>
<protein>
    <submittedName>
        <fullName evidence="1">Uncharacterized protein</fullName>
    </submittedName>
</protein>